<reference evidence="2 3" key="1">
    <citation type="submission" date="2019-03" db="EMBL/GenBank/DDBJ databases">
        <title>Genomic Encyclopedia of Type Strains, Phase IV (KMG-IV): sequencing the most valuable type-strain genomes for metagenomic binning, comparative biology and taxonomic classification.</title>
        <authorList>
            <person name="Goeker M."/>
        </authorList>
    </citation>
    <scope>NUCLEOTIDE SEQUENCE [LARGE SCALE GENOMIC DNA]</scope>
    <source>
        <strain evidence="2 3">DSM 21667</strain>
    </source>
</reference>
<evidence type="ECO:0008006" key="4">
    <source>
        <dbReference type="Google" id="ProtNLM"/>
    </source>
</evidence>
<dbReference type="Proteomes" id="UP000295293">
    <property type="component" value="Unassembled WGS sequence"/>
</dbReference>
<comment type="caution">
    <text evidence="2">The sequence shown here is derived from an EMBL/GenBank/DDBJ whole genome shotgun (WGS) entry which is preliminary data.</text>
</comment>
<protein>
    <recommendedName>
        <fullName evidence="4">Carbohydrate binding protein</fullName>
    </recommendedName>
</protein>
<evidence type="ECO:0000256" key="1">
    <source>
        <dbReference type="SAM" id="SignalP"/>
    </source>
</evidence>
<proteinExistence type="predicted"/>
<gene>
    <name evidence="2" type="ORF">DFR29_11038</name>
</gene>
<accession>A0A4R6YTA1</accession>
<dbReference type="RefSeq" id="WP_133819640.1">
    <property type="nucleotide sequence ID" value="NZ_SNZH01000010.1"/>
</dbReference>
<dbReference type="AlphaFoldDB" id="A0A4R6YTA1"/>
<feature type="signal peptide" evidence="1">
    <location>
        <begin position="1"/>
        <end position="23"/>
    </location>
</feature>
<feature type="chain" id="PRO_5020404011" description="Carbohydrate binding protein" evidence="1">
    <location>
        <begin position="24"/>
        <end position="213"/>
    </location>
</feature>
<evidence type="ECO:0000313" key="2">
    <source>
        <dbReference type="EMBL" id="TDR41556.1"/>
    </source>
</evidence>
<keyword evidence="1" id="KW-0732">Signal</keyword>
<evidence type="ECO:0000313" key="3">
    <source>
        <dbReference type="Proteomes" id="UP000295293"/>
    </source>
</evidence>
<dbReference type="Gene3D" id="2.60.120.260">
    <property type="entry name" value="Galactose-binding domain-like"/>
    <property type="match status" value="1"/>
</dbReference>
<dbReference type="EMBL" id="SNZH01000010">
    <property type="protein sequence ID" value="TDR41556.1"/>
    <property type="molecule type" value="Genomic_DNA"/>
</dbReference>
<name>A0A4R6YTA1_9GAMM</name>
<organism evidence="2 3">
    <name type="scientific">Tahibacter aquaticus</name>
    <dbReference type="NCBI Taxonomy" id="520092"/>
    <lineage>
        <taxon>Bacteria</taxon>
        <taxon>Pseudomonadati</taxon>
        <taxon>Pseudomonadota</taxon>
        <taxon>Gammaproteobacteria</taxon>
        <taxon>Lysobacterales</taxon>
        <taxon>Rhodanobacteraceae</taxon>
        <taxon>Tahibacter</taxon>
    </lineage>
</organism>
<sequence length="213" mass="22312">MRRNFIRLSAGGLFLLWCAQGQAQNLVVNTGFATDLSSWTDFGSALPADGTRVWNADDVNAIASSGSAQFTVQTAASQIGLVQCLPAIGEQTYEYYARVKFLAGQTDAAARAVMEIAFFASADCTADSSGGQGLGAVVGTAYPLSDTIWRGIPTNAGPAIEGSALAPAATSSAQVRIFVEQLTGSEPHSVRFDQVVFHNASGVPVTLMHFDVE</sequence>
<keyword evidence="3" id="KW-1185">Reference proteome</keyword>